<keyword evidence="4" id="KW-1185">Reference proteome</keyword>
<dbReference type="Gene3D" id="2.60.120.920">
    <property type="match status" value="1"/>
</dbReference>
<evidence type="ECO:0000313" key="3">
    <source>
        <dbReference type="EMBL" id="KRX10482.1"/>
    </source>
</evidence>
<dbReference type="Gene3D" id="3.80.10.10">
    <property type="entry name" value="Ribonuclease Inhibitor"/>
    <property type="match status" value="1"/>
</dbReference>
<sequence length="851" mass="100827">MNFQNKGGQNNQSKQYKINNYSSTSIFAILIEDKIQLTKILENQEGIEQSPKNKTYNKKIPQIFQNFKVKVNSFQFFETNSKNLPLIIICTFKKDEKQGDRVYVRRIFYPQSDQSGKNIAVDIDINEEDLEKLIIDTSKNQRQLESHIIYKLIANKKLDILLQNNKFKETYAEIQKKLEEKHQLIIQINEKNEKQKQTDLQLKNASIKKIVPEKASLGLDDSKQDKKNENQLEIPATNFKSRKTQNHDPKEQKIQDENLIETQKEIFQNIYNNFIAPYQNHQIKKKTTFENFLQFPKNPIAYNLLSSIQLRFDETWYQENSFYNEDKLQDFEEGDKYFSCSACFKDFFKYEDQGVACDCQPNYFVVCESCFNKKDSRIFILYKTAERKKDDIFRFQIDFKDQKLRKYINNKLQKTEVTKFRFTQFGEIYDQTGKCGEIEKDLQEDAISKLKLLAYLTDIPFEGVPTIYKLALLNQQIETQSYKFSFKINSLGTEPIFFGFAEQKIFTNYNLESQQQQHKNNKSVKIKIDPYNVSRKNIQFMNPYLIFTNGDIYSNFHQQKLKKQKTFTLDVGDILTIVINTANQIITYTKERTKTIFLNEFLVDENKILVPIIGLANYDDKIELLQAYKLEQQMLRKIQMIQFPSFLKTLSLNFKNNREINHEYFSNLKYPILLEQLEIDLRACTNFIHIDKSKLLVNLPKTLKKLKIDIAACPQLEQEQIIYIAQNIPKNLENFYLDISWNDNVNTKTMQVITDNLPPYLISLDLYFIECHQLPFKVIENQLFKKITSIKSLKFVYLNFHCCEQIQDKDYETKDSDYQKIIEFISNYQQNITTDRPEDFNFSLNYAPDLL</sequence>
<dbReference type="SUPFAM" id="SSF52047">
    <property type="entry name" value="RNI-like"/>
    <property type="match status" value="1"/>
</dbReference>
<protein>
    <submittedName>
        <fullName evidence="3">Uncharacterized protein</fullName>
    </submittedName>
</protein>
<dbReference type="InterPro" id="IPR043136">
    <property type="entry name" value="B30.2/SPRY_sf"/>
</dbReference>
<dbReference type="EMBL" id="LDAU01000027">
    <property type="protein sequence ID" value="KRX10482.1"/>
    <property type="molecule type" value="Genomic_DNA"/>
</dbReference>
<evidence type="ECO:0000313" key="4">
    <source>
        <dbReference type="Proteomes" id="UP000054937"/>
    </source>
</evidence>
<dbReference type="InterPro" id="IPR032675">
    <property type="entry name" value="LRR_dom_sf"/>
</dbReference>
<feature type="coiled-coil region" evidence="1">
    <location>
        <begin position="164"/>
        <end position="194"/>
    </location>
</feature>
<dbReference type="InParanoid" id="A0A0V0R7L4"/>
<evidence type="ECO:0000256" key="2">
    <source>
        <dbReference type="SAM" id="MobiDB-lite"/>
    </source>
</evidence>
<feature type="compositionally biased region" description="Basic and acidic residues" evidence="2">
    <location>
        <begin position="220"/>
        <end position="230"/>
    </location>
</feature>
<organism evidence="3 4">
    <name type="scientific">Pseudocohnilembus persalinus</name>
    <name type="common">Ciliate</name>
    <dbReference type="NCBI Taxonomy" id="266149"/>
    <lineage>
        <taxon>Eukaryota</taxon>
        <taxon>Sar</taxon>
        <taxon>Alveolata</taxon>
        <taxon>Ciliophora</taxon>
        <taxon>Intramacronucleata</taxon>
        <taxon>Oligohymenophorea</taxon>
        <taxon>Scuticociliatia</taxon>
        <taxon>Philasterida</taxon>
        <taxon>Pseudocohnilembidae</taxon>
        <taxon>Pseudocohnilembus</taxon>
    </lineage>
</organism>
<evidence type="ECO:0000256" key="1">
    <source>
        <dbReference type="SAM" id="Coils"/>
    </source>
</evidence>
<comment type="caution">
    <text evidence="3">The sequence shown here is derived from an EMBL/GenBank/DDBJ whole genome shotgun (WGS) entry which is preliminary data.</text>
</comment>
<gene>
    <name evidence="3" type="ORF">PPERSA_08784</name>
</gene>
<proteinExistence type="predicted"/>
<feature type="region of interest" description="Disordered" evidence="2">
    <location>
        <begin position="218"/>
        <end position="251"/>
    </location>
</feature>
<reference evidence="3 4" key="1">
    <citation type="journal article" date="2015" name="Sci. Rep.">
        <title>Genome of the facultative scuticociliatosis pathogen Pseudocohnilembus persalinus provides insight into its virulence through horizontal gene transfer.</title>
        <authorList>
            <person name="Xiong J."/>
            <person name="Wang G."/>
            <person name="Cheng J."/>
            <person name="Tian M."/>
            <person name="Pan X."/>
            <person name="Warren A."/>
            <person name="Jiang C."/>
            <person name="Yuan D."/>
            <person name="Miao W."/>
        </authorList>
    </citation>
    <scope>NUCLEOTIDE SEQUENCE [LARGE SCALE GENOMIC DNA]</scope>
    <source>
        <strain evidence="3">36N120E</strain>
    </source>
</reference>
<keyword evidence="1" id="KW-0175">Coiled coil</keyword>
<dbReference type="AlphaFoldDB" id="A0A0V0R7L4"/>
<dbReference type="Proteomes" id="UP000054937">
    <property type="component" value="Unassembled WGS sequence"/>
</dbReference>
<accession>A0A0V0R7L4</accession>
<name>A0A0V0R7L4_PSEPJ</name>